<keyword evidence="2" id="KW-1133">Transmembrane helix</keyword>
<dbReference type="PANTHER" id="PTHR30570">
    <property type="entry name" value="PERIPLASMIC PHOSPHATE BINDING COMPONENT OF PHOSPHATE ABC TRANSPORTER"/>
    <property type="match status" value="1"/>
</dbReference>
<protein>
    <submittedName>
        <fullName evidence="4">Phosphate transport system substrate-binding protein</fullName>
    </submittedName>
</protein>
<feature type="domain" description="PBP" evidence="3">
    <location>
        <begin position="34"/>
        <end position="300"/>
    </location>
</feature>
<name>A0A521ET56_9BACT</name>
<gene>
    <name evidence="4" type="ORF">SAMN06265219_113130</name>
</gene>
<dbReference type="RefSeq" id="WP_142455425.1">
    <property type="nucleotide sequence ID" value="NZ_FXTP01000013.1"/>
</dbReference>
<proteinExistence type="predicted"/>
<evidence type="ECO:0000256" key="1">
    <source>
        <dbReference type="ARBA" id="ARBA00022729"/>
    </source>
</evidence>
<evidence type="ECO:0000259" key="3">
    <source>
        <dbReference type="Pfam" id="PF12849"/>
    </source>
</evidence>
<accession>A0A521ET56</accession>
<dbReference type="InterPro" id="IPR050811">
    <property type="entry name" value="Phosphate_ABC_transporter"/>
</dbReference>
<keyword evidence="2" id="KW-0472">Membrane</keyword>
<dbReference type="Proteomes" id="UP000317557">
    <property type="component" value="Unassembled WGS sequence"/>
</dbReference>
<sequence>MNNRFFFLPTILFSSLIIIVMGGCSSSDKQGQQTEGETVRVAISGAFALYPLVTVWAEEFNKTHPNIQFDIQAGGAGKGMADVLSGATDVGMFSRTIAQAEKDQGVWWVAVTKDAVLPTISSENPYLPELHRQGVTHQELSSIWLSENEPSWNEIVDLGSSGNETITVFTRSDASGAAEVFATYLGAHQEDLNGVGVMGDPGLAEAVRKDQLSVGYNNTIYVYDVETGEKNPGIDVIPLDLNANGVIDEDEAFYDNFDSILKAVGSGKYPSPPARELYLITNGEPEKQAVISFIEWVLTDGQEFVRPSGYVPLDESYVQDQLTKLQD</sequence>
<feature type="transmembrane region" description="Helical" evidence="2">
    <location>
        <begin position="6"/>
        <end position="26"/>
    </location>
</feature>
<dbReference type="Gene3D" id="3.40.190.10">
    <property type="entry name" value="Periplasmic binding protein-like II"/>
    <property type="match status" value="2"/>
</dbReference>
<dbReference type="InterPro" id="IPR024370">
    <property type="entry name" value="PBP_domain"/>
</dbReference>
<dbReference type="OrthoDB" id="1082996at2"/>
<feature type="transmembrane region" description="Helical" evidence="2">
    <location>
        <begin position="38"/>
        <end position="57"/>
    </location>
</feature>
<keyword evidence="1" id="KW-0732">Signal</keyword>
<dbReference type="SUPFAM" id="SSF53850">
    <property type="entry name" value="Periplasmic binding protein-like II"/>
    <property type="match status" value="1"/>
</dbReference>
<dbReference type="Pfam" id="PF12849">
    <property type="entry name" value="PBP_like_2"/>
    <property type="match status" value="1"/>
</dbReference>
<dbReference type="PANTHER" id="PTHR30570:SF1">
    <property type="entry name" value="PHOSPHATE-BINDING PROTEIN PSTS"/>
    <property type="match status" value="1"/>
</dbReference>
<organism evidence="4 5">
    <name type="scientific">Gracilimonas mengyeensis</name>
    <dbReference type="NCBI Taxonomy" id="1302730"/>
    <lineage>
        <taxon>Bacteria</taxon>
        <taxon>Pseudomonadati</taxon>
        <taxon>Balneolota</taxon>
        <taxon>Balneolia</taxon>
        <taxon>Balneolales</taxon>
        <taxon>Balneolaceae</taxon>
        <taxon>Gracilimonas</taxon>
    </lineage>
</organism>
<dbReference type="AlphaFoldDB" id="A0A521ET56"/>
<keyword evidence="5" id="KW-1185">Reference proteome</keyword>
<evidence type="ECO:0000256" key="2">
    <source>
        <dbReference type="SAM" id="Phobius"/>
    </source>
</evidence>
<dbReference type="PROSITE" id="PS51257">
    <property type="entry name" value="PROKAR_LIPOPROTEIN"/>
    <property type="match status" value="1"/>
</dbReference>
<evidence type="ECO:0000313" key="5">
    <source>
        <dbReference type="Proteomes" id="UP000317557"/>
    </source>
</evidence>
<reference evidence="4 5" key="1">
    <citation type="submission" date="2017-05" db="EMBL/GenBank/DDBJ databases">
        <authorList>
            <person name="Varghese N."/>
            <person name="Submissions S."/>
        </authorList>
    </citation>
    <scope>NUCLEOTIDE SEQUENCE [LARGE SCALE GENOMIC DNA]</scope>
    <source>
        <strain evidence="4 5">DSM 21985</strain>
    </source>
</reference>
<dbReference type="EMBL" id="FXTP01000013">
    <property type="protein sequence ID" value="SMO87097.1"/>
    <property type="molecule type" value="Genomic_DNA"/>
</dbReference>
<evidence type="ECO:0000313" key="4">
    <source>
        <dbReference type="EMBL" id="SMO87097.1"/>
    </source>
</evidence>
<keyword evidence="2" id="KW-0812">Transmembrane</keyword>